<keyword evidence="2" id="KW-1185">Reference proteome</keyword>
<dbReference type="STRING" id="51028.A0A0N4V2H3"/>
<dbReference type="OrthoDB" id="5798791at2759"/>
<dbReference type="EMBL" id="UXUI01007711">
    <property type="protein sequence ID" value="VDD88932.1"/>
    <property type="molecule type" value="Genomic_DNA"/>
</dbReference>
<proteinExistence type="predicted"/>
<evidence type="ECO:0000313" key="3">
    <source>
        <dbReference type="WBParaSite" id="EVEC_0000419701-mRNA-1"/>
    </source>
</evidence>
<name>A0A0N4V2H3_ENTVE</name>
<gene>
    <name evidence="1" type="ORF">EVEC_LOCUS3905</name>
</gene>
<dbReference type="Proteomes" id="UP000274131">
    <property type="component" value="Unassembled WGS sequence"/>
</dbReference>
<sequence>MDGTRRLKVSKLEAVALDMLKELFGNRSFENYLVDIVVDSLMKEPKFSEENKSSKLSSVDKRLKVYNEGAAYLIRLISSATQTFLRSIDLALCNFNTDRNRDGALIYSVTVIVKEFVSSNNIDTNRFEMVVRRVSSLLSVFASRISTPFHIANNAFFASSLCEILYEFESYCSANLGALQCFEELRSSTDEFYSVVVKQLNEARVCTFYYLGFQ</sequence>
<accession>A0A0N4V2H3</accession>
<reference evidence="1 2" key="2">
    <citation type="submission" date="2018-10" db="EMBL/GenBank/DDBJ databases">
        <authorList>
            <consortium name="Pathogen Informatics"/>
        </authorList>
    </citation>
    <scope>NUCLEOTIDE SEQUENCE [LARGE SCALE GENOMIC DNA]</scope>
</reference>
<dbReference type="AlphaFoldDB" id="A0A0N4V2H3"/>
<evidence type="ECO:0000313" key="1">
    <source>
        <dbReference type="EMBL" id="VDD88932.1"/>
    </source>
</evidence>
<organism evidence="3">
    <name type="scientific">Enterobius vermicularis</name>
    <name type="common">Human pinworm</name>
    <dbReference type="NCBI Taxonomy" id="51028"/>
    <lineage>
        <taxon>Eukaryota</taxon>
        <taxon>Metazoa</taxon>
        <taxon>Ecdysozoa</taxon>
        <taxon>Nematoda</taxon>
        <taxon>Chromadorea</taxon>
        <taxon>Rhabditida</taxon>
        <taxon>Spirurina</taxon>
        <taxon>Oxyuridomorpha</taxon>
        <taxon>Oxyuroidea</taxon>
        <taxon>Oxyuridae</taxon>
        <taxon>Enterobius</taxon>
    </lineage>
</organism>
<reference evidence="3" key="1">
    <citation type="submission" date="2017-02" db="UniProtKB">
        <authorList>
            <consortium name="WormBaseParasite"/>
        </authorList>
    </citation>
    <scope>IDENTIFICATION</scope>
</reference>
<protein>
    <submittedName>
        <fullName evidence="3">HEAT repeat-containing protein 1</fullName>
    </submittedName>
</protein>
<evidence type="ECO:0000313" key="2">
    <source>
        <dbReference type="Proteomes" id="UP000274131"/>
    </source>
</evidence>
<dbReference type="WBParaSite" id="EVEC_0000419701-mRNA-1">
    <property type="protein sequence ID" value="EVEC_0000419701-mRNA-1"/>
    <property type="gene ID" value="EVEC_0000419701"/>
</dbReference>